<dbReference type="Proteomes" id="UP000661715">
    <property type="component" value="Unassembled WGS sequence"/>
</dbReference>
<name>A0ABR7UT95_9FLAO</name>
<dbReference type="InterPro" id="IPR007358">
    <property type="entry name" value="Nucleoid_associated_NdpA"/>
</dbReference>
<protein>
    <recommendedName>
        <fullName evidence="6">Nucleoid-associated protein</fullName>
    </recommendedName>
</protein>
<comment type="caution">
    <text evidence="4">The sequence shown here is derived from an EMBL/GenBank/DDBJ whole genome shotgun (WGS) entry which is preliminary data.</text>
</comment>
<evidence type="ECO:0008006" key="6">
    <source>
        <dbReference type="Google" id="ProtNLM"/>
    </source>
</evidence>
<dbReference type="Pfam" id="PF04245">
    <property type="entry name" value="NA37"/>
    <property type="match status" value="1"/>
</dbReference>
<dbReference type="RefSeq" id="WP_188221024.1">
    <property type="nucleotide sequence ID" value="NZ_NASZ01000018.1"/>
</dbReference>
<dbReference type="EMBL" id="NASZ01000018">
    <property type="protein sequence ID" value="MBD0725863.1"/>
    <property type="molecule type" value="Genomic_DNA"/>
</dbReference>
<evidence type="ECO:0000256" key="1">
    <source>
        <dbReference type="ARBA" id="ARBA00004496"/>
    </source>
</evidence>
<evidence type="ECO:0000256" key="2">
    <source>
        <dbReference type="ARBA" id="ARBA00009035"/>
    </source>
</evidence>
<dbReference type="PANTHER" id="PTHR38772">
    <property type="match status" value="1"/>
</dbReference>
<reference evidence="4 5" key="1">
    <citation type="journal article" date="2020" name="Microbiol. Res.">
        <title>Flavobacterium pokkalii sp. nov., a novel plant growth promoting native rhizobacteria isolated from pokkali rice grown in coastal saline affected agricultural regions of southern India, Kerala.</title>
        <authorList>
            <person name="Menon R.R."/>
            <person name="Kumari S."/>
            <person name="Viver T."/>
            <person name="Rameshkumar N."/>
        </authorList>
    </citation>
    <scope>NUCLEOTIDE SEQUENCE [LARGE SCALE GENOMIC DNA]</scope>
    <source>
        <strain evidence="4 5">L1I52</strain>
    </source>
</reference>
<evidence type="ECO:0000256" key="3">
    <source>
        <dbReference type="ARBA" id="ARBA00022490"/>
    </source>
</evidence>
<proteinExistence type="inferred from homology"/>
<comment type="subcellular location">
    <subcellularLocation>
        <location evidence="1">Cytoplasm</location>
    </subcellularLocation>
</comment>
<sequence>MEIKINNYTIHYIEKEANITEVVNIDYSDQILVVDEFSNSLVNEIHKSISESPSLKNTRFKDNETNLFTNSLNDYLSSNENDDFYIFSKSLDDLKSKIEKEPFATGGYYLFVDYEVVNKRYISVVLLRKKNGINIFKQGNVFKVDGTENINIDKIAMAFRLNYDLFLANDPNKNYLAIISTQKDGIASGYFIDWVSAGGLIKNSKNTASFVSIIKTIDIPTDEDGKEMYTRSSFQKAVYDSVNLRKDKIISMRDLGKQFYGEENENKFFEFAVKNDLTIDPEFKRDSKRWKGLVTIIATIPGITLNVDYLKINSEEFKADGETIIIKSKKLVDQIKKQYEQQRNS</sequence>
<keyword evidence="5" id="KW-1185">Reference proteome</keyword>
<keyword evidence="3" id="KW-0963">Cytoplasm</keyword>
<evidence type="ECO:0000313" key="4">
    <source>
        <dbReference type="EMBL" id="MBD0725863.1"/>
    </source>
</evidence>
<accession>A0ABR7UT95</accession>
<comment type="similarity">
    <text evidence="2">Belongs to the YejK family.</text>
</comment>
<organism evidence="4 5">
    <name type="scientific">Flavobacterium pokkalii</name>
    <dbReference type="NCBI Taxonomy" id="1940408"/>
    <lineage>
        <taxon>Bacteria</taxon>
        <taxon>Pseudomonadati</taxon>
        <taxon>Bacteroidota</taxon>
        <taxon>Flavobacteriia</taxon>
        <taxon>Flavobacteriales</taxon>
        <taxon>Flavobacteriaceae</taxon>
        <taxon>Flavobacterium</taxon>
    </lineage>
</organism>
<evidence type="ECO:0000313" key="5">
    <source>
        <dbReference type="Proteomes" id="UP000661715"/>
    </source>
</evidence>
<dbReference type="PANTHER" id="PTHR38772:SF1">
    <property type="entry name" value="NUCLEOID-ASSOCIATED PROTEIN YEJK"/>
    <property type="match status" value="1"/>
</dbReference>
<gene>
    <name evidence="4" type="ORF">B6A10_11785</name>
</gene>